<comment type="caution">
    <text evidence="3">The sequence shown here is derived from an EMBL/GenBank/DDBJ whole genome shotgun (WGS) entry which is preliminary data.</text>
</comment>
<organism evidence="3 4">
    <name type="scientific">Aspergillus nanangensis</name>
    <dbReference type="NCBI Taxonomy" id="2582783"/>
    <lineage>
        <taxon>Eukaryota</taxon>
        <taxon>Fungi</taxon>
        <taxon>Dikarya</taxon>
        <taxon>Ascomycota</taxon>
        <taxon>Pezizomycotina</taxon>
        <taxon>Eurotiomycetes</taxon>
        <taxon>Eurotiomycetidae</taxon>
        <taxon>Eurotiales</taxon>
        <taxon>Aspergillaceae</taxon>
        <taxon>Aspergillus</taxon>
        <taxon>Aspergillus subgen. Circumdati</taxon>
    </lineage>
</organism>
<accession>A0AAD4CSI6</accession>
<name>A0AAD4CSI6_ASPNN</name>
<feature type="compositionally biased region" description="Basic residues" evidence="1">
    <location>
        <begin position="437"/>
        <end position="448"/>
    </location>
</feature>
<keyword evidence="2" id="KW-0732">Signal</keyword>
<protein>
    <recommendedName>
        <fullName evidence="5">Cyclopropane-fatty-acyl-phospholipid synthase</fullName>
    </recommendedName>
</protein>
<evidence type="ECO:0008006" key="5">
    <source>
        <dbReference type="Google" id="ProtNLM"/>
    </source>
</evidence>
<dbReference type="CDD" id="cd02440">
    <property type="entry name" value="AdoMet_MTases"/>
    <property type="match status" value="1"/>
</dbReference>
<evidence type="ECO:0000256" key="2">
    <source>
        <dbReference type="SAM" id="SignalP"/>
    </source>
</evidence>
<evidence type="ECO:0000256" key="1">
    <source>
        <dbReference type="SAM" id="MobiDB-lite"/>
    </source>
</evidence>
<feature type="region of interest" description="Disordered" evidence="1">
    <location>
        <begin position="437"/>
        <end position="487"/>
    </location>
</feature>
<dbReference type="SUPFAM" id="SSF53335">
    <property type="entry name" value="S-adenosyl-L-methionine-dependent methyltransferases"/>
    <property type="match status" value="1"/>
</dbReference>
<dbReference type="InterPro" id="IPR050723">
    <property type="entry name" value="CFA/CMAS"/>
</dbReference>
<dbReference type="Proteomes" id="UP001194746">
    <property type="component" value="Unassembled WGS sequence"/>
</dbReference>
<dbReference type="PANTHER" id="PTHR43667">
    <property type="entry name" value="CYCLOPROPANE-FATTY-ACYL-PHOSPHOLIPID SYNTHASE"/>
    <property type="match status" value="1"/>
</dbReference>
<proteinExistence type="predicted"/>
<feature type="signal peptide" evidence="2">
    <location>
        <begin position="1"/>
        <end position="19"/>
    </location>
</feature>
<gene>
    <name evidence="3" type="ORF">FE257_003679</name>
</gene>
<dbReference type="EMBL" id="VCAU01000017">
    <property type="protein sequence ID" value="KAF9891667.1"/>
    <property type="molecule type" value="Genomic_DNA"/>
</dbReference>
<feature type="chain" id="PRO_5042079854" description="Cyclopropane-fatty-acyl-phospholipid synthase" evidence="2">
    <location>
        <begin position="20"/>
        <end position="891"/>
    </location>
</feature>
<evidence type="ECO:0000313" key="4">
    <source>
        <dbReference type="Proteomes" id="UP001194746"/>
    </source>
</evidence>
<dbReference type="InterPro" id="IPR029063">
    <property type="entry name" value="SAM-dependent_MTases_sf"/>
</dbReference>
<dbReference type="PANTHER" id="PTHR43667:SF2">
    <property type="entry name" value="FATTY ACID C-METHYL TRANSFERASE"/>
    <property type="match status" value="1"/>
</dbReference>
<dbReference type="Gene3D" id="3.40.50.150">
    <property type="entry name" value="Vaccinia Virus protein VP39"/>
    <property type="match status" value="1"/>
</dbReference>
<reference evidence="3" key="1">
    <citation type="journal article" date="2019" name="Beilstein J. Org. Chem.">
        <title>Nanangenines: drimane sesquiterpenoids as the dominant metabolite cohort of a novel Australian fungus, Aspergillus nanangensis.</title>
        <authorList>
            <person name="Lacey H.J."/>
            <person name="Gilchrist C.L.M."/>
            <person name="Crombie A."/>
            <person name="Kalaitzis J.A."/>
            <person name="Vuong D."/>
            <person name="Rutledge P.J."/>
            <person name="Turner P."/>
            <person name="Pitt J.I."/>
            <person name="Lacey E."/>
            <person name="Chooi Y.H."/>
            <person name="Piggott A.M."/>
        </authorList>
    </citation>
    <scope>NUCLEOTIDE SEQUENCE</scope>
    <source>
        <strain evidence="3">MST-FP2251</strain>
    </source>
</reference>
<dbReference type="AlphaFoldDB" id="A0AAD4CSI6"/>
<evidence type="ECO:0000313" key="3">
    <source>
        <dbReference type="EMBL" id="KAF9891667.1"/>
    </source>
</evidence>
<reference evidence="3" key="2">
    <citation type="submission" date="2020-02" db="EMBL/GenBank/DDBJ databases">
        <authorList>
            <person name="Gilchrist C.L.M."/>
            <person name="Chooi Y.-H."/>
        </authorList>
    </citation>
    <scope>NUCLEOTIDE SEQUENCE</scope>
    <source>
        <strain evidence="3">MST-FP2251</strain>
    </source>
</reference>
<dbReference type="Pfam" id="PF02353">
    <property type="entry name" value="CMAS"/>
    <property type="match status" value="1"/>
</dbReference>
<sequence length="891" mass="100920">MQSLCQVIARLFEIPLVWAARKLSCNTFHQIQCGQVHFISKSRPENTVVIGRSKPTTVIYIHDEWFWVRLLTSGSLGLAESYMLGEIDCADLRSILKIGLLNRDQLNQFDTRLSLLGTLFNRFKTVNTVDQAKLNVAAHYDTSNAMFAAFLDEGMSYSCPVWLPTQHHNHDHSHDTLEKAQQRKNVYHIQSAQIQASDHVLEIGVGWGTFAMQAVRETGCRVTAITLSNEQKILAEQRIAAAGLSKKITILLCDYREILDQGVLYDKVVSIEMVEHVGEKYWQEYFRGIHRSLKPNRIASFQSSIISNTVRGCESQWLEHLADHMGGCNAVQERKPGECQMADAITYGTHDGLVLDQVEDIAGFNRALRQWSDNFDANFDSEIRPDLMKKIPKITPALIEAFKRNWLPRCRAKEGPAFVFVDADGPEDQGVRVAIRRQAARSGRRRQHDSRISSQDETQDESSETTKAAAAAEVPSHQDEDETHITNNTISISYPQLSYNGYETLRIRYNFDITDLTSFTDVDLGKTAFLSLQGQPARLAGLLQKQPSSFLAYLPSRYGWSVCLDDAIHCVVARAGQMLGFPIAGARASALYGRALASLRAACEDEEHRMQADVYCATRLLALYELVELRGPKNHSSRFDWMLLKSQGPSIVVDEMYRHQKSIFETLSWQSFFQHASDTEYDPDASLWWKFFGAISFMPGVLKDMRILLSNTSQQEQQQQQQPQSSYTETRSAILSRAKQILTSLHHSHVLYQHTPPHPPSLFSLPTAPESPDRVRLRGFLLYVTMYICRVEATLSPGGIERAVAEAEAQTFASQALLIERTTVQVDPAMTWHLAQRNALALSIVQTRGEWYSDTERGWGEDGELWGFLGGRWLRWEDSWRDEYLKEELGG</sequence>
<keyword evidence="4" id="KW-1185">Reference proteome</keyword>